<feature type="transmembrane region" description="Helical" evidence="1">
    <location>
        <begin position="76"/>
        <end position="94"/>
    </location>
</feature>
<keyword evidence="1" id="KW-0472">Membrane</keyword>
<evidence type="ECO:0000313" key="2">
    <source>
        <dbReference type="EMBL" id="RSU09552.1"/>
    </source>
</evidence>
<evidence type="ECO:0000313" key="3">
    <source>
        <dbReference type="Proteomes" id="UP000287605"/>
    </source>
</evidence>
<evidence type="ECO:0000256" key="1">
    <source>
        <dbReference type="SAM" id="Phobius"/>
    </source>
</evidence>
<gene>
    <name evidence="2" type="ORF">CBF29_11140</name>
</gene>
<dbReference type="Proteomes" id="UP000287605">
    <property type="component" value="Unassembled WGS sequence"/>
</dbReference>
<proteinExistence type="predicted"/>
<comment type="caution">
    <text evidence="2">The sequence shown here is derived from an EMBL/GenBank/DDBJ whole genome shotgun (WGS) entry which is preliminary data.</text>
</comment>
<organism evidence="2 3">
    <name type="scientific">Vagococcus elongatus</name>
    <dbReference type="NCBI Taxonomy" id="180344"/>
    <lineage>
        <taxon>Bacteria</taxon>
        <taxon>Bacillati</taxon>
        <taxon>Bacillota</taxon>
        <taxon>Bacilli</taxon>
        <taxon>Lactobacillales</taxon>
        <taxon>Enterococcaceae</taxon>
        <taxon>Vagococcus</taxon>
    </lineage>
</organism>
<feature type="transmembrane region" description="Helical" evidence="1">
    <location>
        <begin position="142"/>
        <end position="158"/>
    </location>
</feature>
<keyword evidence="3" id="KW-1185">Reference proteome</keyword>
<feature type="transmembrane region" description="Helical" evidence="1">
    <location>
        <begin position="45"/>
        <end position="69"/>
    </location>
</feature>
<protein>
    <recommendedName>
        <fullName evidence="4">Niacin transporter NiaX</fullName>
    </recommendedName>
</protein>
<dbReference type="Gene3D" id="1.10.1760.20">
    <property type="match status" value="1"/>
</dbReference>
<dbReference type="EMBL" id="NGKA01000020">
    <property type="protein sequence ID" value="RSU09552.1"/>
    <property type="molecule type" value="Genomic_DNA"/>
</dbReference>
<reference evidence="2 3" key="1">
    <citation type="submission" date="2017-05" db="EMBL/GenBank/DDBJ databases">
        <title>Vagococcus spp. assemblies.</title>
        <authorList>
            <person name="Gulvik C.A."/>
        </authorList>
    </citation>
    <scope>NUCLEOTIDE SEQUENCE [LARGE SCALE GENOMIC DNA]</scope>
    <source>
        <strain evidence="2 3">CCUG 51432</strain>
    </source>
</reference>
<name>A0A430AN57_9ENTE</name>
<keyword evidence="1" id="KW-0812">Transmembrane</keyword>
<dbReference type="OrthoDB" id="1631895at2"/>
<accession>A0A430AN57</accession>
<feature type="transmembrane region" description="Helical" evidence="1">
    <location>
        <begin position="109"/>
        <end position="130"/>
    </location>
</feature>
<dbReference type="AlphaFoldDB" id="A0A430AN57"/>
<keyword evidence="1" id="KW-1133">Transmembrane helix</keyword>
<feature type="transmembrane region" description="Helical" evidence="1">
    <location>
        <begin position="12"/>
        <end position="33"/>
    </location>
</feature>
<sequence length="190" mass="20744">MFEFSNVKKMTYSAVLVALGVIIPMVMPIKIMVPPVSFTLASHVPIFLSMFISPGAAVAVAIGTGVGFMMTAPFTIALRAFSHIIFAIVGAYLLQQRPEILSSKKKNTMFNLGIGALHSIVEMAVVFALFMTKSIPDAEYSSAYLINMMLILGVGGLIHSMVDYYIAFYVAQRTVNIFSFPAFLRVTKAK</sequence>
<dbReference type="RefSeq" id="WP_126809803.1">
    <property type="nucleotide sequence ID" value="NZ_NGKA01000020.1"/>
</dbReference>
<evidence type="ECO:0008006" key="4">
    <source>
        <dbReference type="Google" id="ProtNLM"/>
    </source>
</evidence>